<dbReference type="AlphaFoldDB" id="A0A934JVM4"/>
<keyword evidence="1" id="KW-1133">Transmembrane helix</keyword>
<reference evidence="2 3" key="1">
    <citation type="submission" date="2020-10" db="EMBL/GenBank/DDBJ databases">
        <title>Ca. Dormibacterota MAGs.</title>
        <authorList>
            <person name="Montgomery K."/>
        </authorList>
    </citation>
    <scope>NUCLEOTIDE SEQUENCE [LARGE SCALE GENOMIC DNA]</scope>
    <source>
        <strain evidence="2">SC8812_S17_18</strain>
    </source>
</reference>
<comment type="caution">
    <text evidence="2">The sequence shown here is derived from an EMBL/GenBank/DDBJ whole genome shotgun (WGS) entry which is preliminary data.</text>
</comment>
<keyword evidence="1" id="KW-0812">Transmembrane</keyword>
<accession>A0A934JVM4</accession>
<dbReference type="Proteomes" id="UP000606991">
    <property type="component" value="Unassembled WGS sequence"/>
</dbReference>
<name>A0A934JVM4_9BACT</name>
<evidence type="ECO:0000256" key="1">
    <source>
        <dbReference type="SAM" id="Phobius"/>
    </source>
</evidence>
<evidence type="ECO:0000313" key="2">
    <source>
        <dbReference type="EMBL" id="MBJ7594834.1"/>
    </source>
</evidence>
<dbReference type="EMBL" id="JAEKNS010000083">
    <property type="protein sequence ID" value="MBJ7594834.1"/>
    <property type="molecule type" value="Genomic_DNA"/>
</dbReference>
<protein>
    <submittedName>
        <fullName evidence="2">Uncharacterized protein</fullName>
    </submittedName>
</protein>
<keyword evidence="1" id="KW-0472">Membrane</keyword>
<feature type="transmembrane region" description="Helical" evidence="1">
    <location>
        <begin position="59"/>
        <end position="79"/>
    </location>
</feature>
<proteinExistence type="predicted"/>
<gene>
    <name evidence="2" type="ORF">JF886_08230</name>
</gene>
<feature type="transmembrane region" description="Helical" evidence="1">
    <location>
        <begin position="24"/>
        <end position="47"/>
    </location>
</feature>
<dbReference type="RefSeq" id="WP_337311384.1">
    <property type="nucleotide sequence ID" value="NZ_JAEKNS010000083.1"/>
</dbReference>
<evidence type="ECO:0000313" key="3">
    <source>
        <dbReference type="Proteomes" id="UP000606991"/>
    </source>
</evidence>
<organism evidence="2 3">
    <name type="scientific">Candidatus Aeolococcus gillhamiae</name>
    <dbReference type="NCBI Taxonomy" id="3127015"/>
    <lineage>
        <taxon>Bacteria</taxon>
        <taxon>Bacillati</taxon>
        <taxon>Candidatus Dormiibacterota</taxon>
        <taxon>Candidatus Dormibacteria</taxon>
        <taxon>Candidatus Aeolococcales</taxon>
        <taxon>Candidatus Aeolococcaceae</taxon>
        <taxon>Candidatus Aeolococcus</taxon>
    </lineage>
</organism>
<sequence>MPTPPMLRSRGPAAAPRSIPDPLVAINVAALTVVAAGLFLAAILAVYDWKTPGAEAPLVFWTAIVAVALFGVDLLVVVLRHVRRLRLGL</sequence>